<dbReference type="Gene3D" id="1.10.540.10">
    <property type="entry name" value="Acyl-CoA dehydrogenase/oxidase, N-terminal domain"/>
    <property type="match status" value="1"/>
</dbReference>
<evidence type="ECO:0000259" key="2">
    <source>
        <dbReference type="Pfam" id="PF02771"/>
    </source>
</evidence>
<evidence type="ECO:0000256" key="1">
    <source>
        <dbReference type="SAM" id="MobiDB-lite"/>
    </source>
</evidence>
<comment type="caution">
    <text evidence="3">The sequence shown here is derived from an EMBL/GenBank/DDBJ whole genome shotgun (WGS) entry which is preliminary data.</text>
</comment>
<dbReference type="SUPFAM" id="SSF56645">
    <property type="entry name" value="Acyl-CoA dehydrogenase NM domain-like"/>
    <property type="match status" value="1"/>
</dbReference>
<evidence type="ECO:0000313" key="3">
    <source>
        <dbReference type="EMBL" id="MCP2330507.1"/>
    </source>
</evidence>
<dbReference type="InterPro" id="IPR037069">
    <property type="entry name" value="AcylCoA_DH/ox_N_sf"/>
</dbReference>
<accession>A0ABT1JDE2</accession>
<evidence type="ECO:0000313" key="4">
    <source>
        <dbReference type="Proteomes" id="UP000791080"/>
    </source>
</evidence>
<feature type="region of interest" description="Disordered" evidence="1">
    <location>
        <begin position="217"/>
        <end position="253"/>
    </location>
</feature>
<dbReference type="Pfam" id="PF02771">
    <property type="entry name" value="Acyl-CoA_dh_N"/>
    <property type="match status" value="1"/>
</dbReference>
<reference evidence="3 4" key="2">
    <citation type="submission" date="2022-06" db="EMBL/GenBank/DDBJ databases">
        <title>Genomic Encyclopedia of Type Strains, Phase I: the one thousand microbial genomes (KMG-I) project.</title>
        <authorList>
            <person name="Kyrpides N."/>
        </authorList>
    </citation>
    <scope>NUCLEOTIDE SEQUENCE [LARGE SCALE GENOMIC DNA]</scope>
    <source>
        <strain evidence="3 4">DSM 43889</strain>
    </source>
</reference>
<dbReference type="PANTHER" id="PTHR43884:SF12">
    <property type="entry name" value="ISOVALERYL-COA DEHYDROGENASE, MITOCHONDRIAL-RELATED"/>
    <property type="match status" value="1"/>
</dbReference>
<proteinExistence type="predicted"/>
<organism evidence="3 4">
    <name type="scientific">Actinoalloteichus caeruleus DSM 43889</name>
    <dbReference type="NCBI Taxonomy" id="1120930"/>
    <lineage>
        <taxon>Bacteria</taxon>
        <taxon>Bacillati</taxon>
        <taxon>Actinomycetota</taxon>
        <taxon>Actinomycetes</taxon>
        <taxon>Pseudonocardiales</taxon>
        <taxon>Pseudonocardiaceae</taxon>
        <taxon>Actinoalloteichus</taxon>
        <taxon>Actinoalloteichus cyanogriseus</taxon>
    </lineage>
</organism>
<feature type="compositionally biased region" description="Low complexity" evidence="1">
    <location>
        <begin position="238"/>
        <end position="253"/>
    </location>
</feature>
<dbReference type="RefSeq" id="WP_253860116.1">
    <property type="nucleotide sequence ID" value="NZ_AUBJ02000001.1"/>
</dbReference>
<dbReference type="EMBL" id="AUBJ02000001">
    <property type="protein sequence ID" value="MCP2330507.1"/>
    <property type="molecule type" value="Genomic_DNA"/>
</dbReference>
<dbReference type="Proteomes" id="UP000791080">
    <property type="component" value="Unassembled WGS sequence"/>
</dbReference>
<sequence>MTGEDHPGAEPAATHWLAVADEVARTLAGDAVEREQANEHPLREVALLRDAGLLALLVPAEAGGAGHQWPLAHQVLRRIAAADASVGHLLGYHWFQLWRTRLFDRPDLTARLERNTAEDRLFWAGVSNPRDAALALTPTGRGWRVTGRKSFATGASVADRLVVSGTEDTSGRKLTFVTDAADPGIHYLGDWDNLGQRLSASGGVEFRDVLVHPDDVLGAQPEEDGGAAHRQSLAPWDSSCCSASSTSASPTAP</sequence>
<dbReference type="PANTHER" id="PTHR43884">
    <property type="entry name" value="ACYL-COA DEHYDROGENASE"/>
    <property type="match status" value="1"/>
</dbReference>
<dbReference type="InterPro" id="IPR009100">
    <property type="entry name" value="AcylCoA_DH/oxidase_NM_dom_sf"/>
</dbReference>
<protein>
    <submittedName>
        <fullName evidence="3">Acyl-CoA dehydrogenase, N-terminal domain</fullName>
    </submittedName>
</protein>
<reference evidence="3 4" key="1">
    <citation type="submission" date="2013-07" db="EMBL/GenBank/DDBJ databases">
        <authorList>
            <consortium name="DOE Joint Genome Institute"/>
            <person name="Reeve W."/>
            <person name="Huntemann M."/>
            <person name="Han J."/>
            <person name="Chen A."/>
            <person name="Kyrpides N."/>
            <person name="Mavromatis K."/>
            <person name="Markowitz V."/>
            <person name="Palaniappan K."/>
            <person name="Ivanova N."/>
            <person name="Schaumberg A."/>
            <person name="Pati A."/>
            <person name="Liolios K."/>
            <person name="Nordberg H.P."/>
            <person name="Cantor M.N."/>
            <person name="Hua S.X."/>
            <person name="Woyke T."/>
        </authorList>
    </citation>
    <scope>NUCLEOTIDE SEQUENCE [LARGE SCALE GENOMIC DNA]</scope>
    <source>
        <strain evidence="3 4">DSM 43889</strain>
    </source>
</reference>
<keyword evidence="4" id="KW-1185">Reference proteome</keyword>
<dbReference type="InterPro" id="IPR013786">
    <property type="entry name" value="AcylCoA_DH/ox_N"/>
</dbReference>
<gene>
    <name evidence="3" type="ORF">G443_000777</name>
</gene>
<dbReference type="Gene3D" id="2.40.110.10">
    <property type="entry name" value="Butyryl-CoA Dehydrogenase, subunit A, domain 2"/>
    <property type="match status" value="1"/>
</dbReference>
<feature type="domain" description="Acyl-CoA dehydrogenase/oxidase N-terminal" evidence="2">
    <location>
        <begin position="19"/>
        <end position="93"/>
    </location>
</feature>
<name>A0ABT1JDE2_ACTCY</name>
<dbReference type="InterPro" id="IPR046373">
    <property type="entry name" value="Acyl-CoA_Oxase/DH_mid-dom_sf"/>
</dbReference>